<organism evidence="2 3">
    <name type="scientific">Acrobeloides nanus</name>
    <dbReference type="NCBI Taxonomy" id="290746"/>
    <lineage>
        <taxon>Eukaryota</taxon>
        <taxon>Metazoa</taxon>
        <taxon>Ecdysozoa</taxon>
        <taxon>Nematoda</taxon>
        <taxon>Chromadorea</taxon>
        <taxon>Rhabditida</taxon>
        <taxon>Tylenchina</taxon>
        <taxon>Cephalobomorpha</taxon>
        <taxon>Cephaloboidea</taxon>
        <taxon>Cephalobidae</taxon>
        <taxon>Acrobeloides</taxon>
    </lineage>
</organism>
<protein>
    <submittedName>
        <fullName evidence="3">Uncharacterized protein</fullName>
    </submittedName>
</protein>
<keyword evidence="2" id="KW-1185">Reference proteome</keyword>
<feature type="compositionally biased region" description="Basic and acidic residues" evidence="1">
    <location>
        <begin position="435"/>
        <end position="455"/>
    </location>
</feature>
<proteinExistence type="predicted"/>
<feature type="region of interest" description="Disordered" evidence="1">
    <location>
        <begin position="164"/>
        <end position="242"/>
    </location>
</feature>
<feature type="compositionally biased region" description="Basic and acidic residues" evidence="1">
    <location>
        <begin position="478"/>
        <end position="488"/>
    </location>
</feature>
<feature type="compositionally biased region" description="Polar residues" evidence="1">
    <location>
        <begin position="216"/>
        <end position="229"/>
    </location>
</feature>
<feature type="compositionally biased region" description="Acidic residues" evidence="1">
    <location>
        <begin position="462"/>
        <end position="477"/>
    </location>
</feature>
<dbReference type="AlphaFoldDB" id="A0A914BY03"/>
<evidence type="ECO:0000313" key="3">
    <source>
        <dbReference type="WBParaSite" id="ACRNAN_Path_1256.g4900.t1"/>
    </source>
</evidence>
<name>A0A914BY03_9BILA</name>
<feature type="region of interest" description="Disordered" evidence="1">
    <location>
        <begin position="333"/>
        <end position="382"/>
    </location>
</feature>
<accession>A0A914BY03</accession>
<feature type="region of interest" description="Disordered" evidence="1">
    <location>
        <begin position="424"/>
        <end position="503"/>
    </location>
</feature>
<dbReference type="Proteomes" id="UP000887540">
    <property type="component" value="Unplaced"/>
</dbReference>
<reference evidence="3" key="1">
    <citation type="submission" date="2022-11" db="UniProtKB">
        <authorList>
            <consortium name="WormBaseParasite"/>
        </authorList>
    </citation>
    <scope>IDENTIFICATION</scope>
</reference>
<evidence type="ECO:0000313" key="2">
    <source>
        <dbReference type="Proteomes" id="UP000887540"/>
    </source>
</evidence>
<dbReference type="WBParaSite" id="ACRNAN_Path_1256.g4900.t1">
    <property type="protein sequence ID" value="ACRNAN_Path_1256.g4900.t1"/>
    <property type="gene ID" value="ACRNAN_Path_1256.g4900"/>
</dbReference>
<evidence type="ECO:0000256" key="1">
    <source>
        <dbReference type="SAM" id="MobiDB-lite"/>
    </source>
</evidence>
<sequence length="534" mass="60683">MGNLDNLYRPCEDFIDTQTLKVISIVMKKVNLEAKLHTNESYQQYFRRRIANIVSRYCEQQANECPGVIIPQISEETAETNVPFSTKFLLDEEEPLFDEDNVIILQVNFLMREKTELFFVVTKNENGIGKLNQDVIMDPDPIKYILTAQMAPLSRVDCMARKRRKRNAGLSKNTTNNYGSCTEKLLPKFDTPNGKHKSSKSITSRESLSFKKKKVSTTGASPNEPQTPIMTLPDGEDSGSEGCKTIDARSFARMFAFDPSSLPPEIDVYEDEEQAHEASRPHSTTSMQLNNNEEIENTLPSVILAPSMSQNEKLVNDLKQFGTFLAANEYSPFERPTSRIGNRKDIDFARPLSRRGSRSSTPEQGVEETDTREDTPLPLGDDQVQETINAVLPVPDIIVRSNTAHKFDHWSSDSEPEQIEVYQPLDEVSDEEKDIPEKTNIEDKNKNIKLMDKSSKNPTNSESEESANSDEEQDEATMLDRHQYERLQESPIPQTTFNHDDQSTIDIDSTLLYEINKDGQKQNGELKSYYYSSD</sequence>
<feature type="compositionally biased region" description="Polar residues" evidence="1">
    <location>
        <begin position="170"/>
        <end position="180"/>
    </location>
</feature>